<accession>A0ACA9Q1G6</accession>
<sequence>MATNEKPAENKPNVKGPQTTAKRIQVPRPNKISRPEVDGINRTAEGFLQLYYDLMDGSQRDARITLLYRDTSLMIWNGETITGVEKIKEFLAKMPESKHEIQSWDCHPIPGSATTTSPPILITVSGTVLHGTMPTKIPQTKKPGVLPRVFSQTFVLAHDPASQPPATTSDQPASNEVYYVRSDTLRFVG</sequence>
<dbReference type="EMBL" id="CAJVPT010043488">
    <property type="protein sequence ID" value="CAG8732364.1"/>
    <property type="molecule type" value="Genomic_DNA"/>
</dbReference>
<proteinExistence type="predicted"/>
<evidence type="ECO:0000313" key="1">
    <source>
        <dbReference type="EMBL" id="CAG8732364.1"/>
    </source>
</evidence>
<comment type="caution">
    <text evidence="1">The sequence shown here is derived from an EMBL/GenBank/DDBJ whole genome shotgun (WGS) entry which is preliminary data.</text>
</comment>
<dbReference type="Proteomes" id="UP000789525">
    <property type="component" value="Unassembled WGS sequence"/>
</dbReference>
<reference evidence="1" key="1">
    <citation type="submission" date="2021-06" db="EMBL/GenBank/DDBJ databases">
        <authorList>
            <person name="Kallberg Y."/>
            <person name="Tangrot J."/>
            <person name="Rosling A."/>
        </authorList>
    </citation>
    <scope>NUCLEOTIDE SEQUENCE</scope>
    <source>
        <strain evidence="1">CL356</strain>
    </source>
</reference>
<protein>
    <submittedName>
        <fullName evidence="1">2309_t:CDS:1</fullName>
    </submittedName>
</protein>
<evidence type="ECO:0000313" key="2">
    <source>
        <dbReference type="Proteomes" id="UP000789525"/>
    </source>
</evidence>
<organism evidence="1 2">
    <name type="scientific">Acaulospora colombiana</name>
    <dbReference type="NCBI Taxonomy" id="27376"/>
    <lineage>
        <taxon>Eukaryota</taxon>
        <taxon>Fungi</taxon>
        <taxon>Fungi incertae sedis</taxon>
        <taxon>Mucoromycota</taxon>
        <taxon>Glomeromycotina</taxon>
        <taxon>Glomeromycetes</taxon>
        <taxon>Diversisporales</taxon>
        <taxon>Acaulosporaceae</taxon>
        <taxon>Acaulospora</taxon>
    </lineage>
</organism>
<gene>
    <name evidence="1" type="ORF">ACOLOM_LOCUS11719</name>
</gene>
<keyword evidence="2" id="KW-1185">Reference proteome</keyword>
<name>A0ACA9Q1G6_9GLOM</name>